<dbReference type="Pfam" id="PF01063">
    <property type="entry name" value="Aminotran_4"/>
    <property type="match status" value="1"/>
</dbReference>
<dbReference type="RefSeq" id="WP_143393125.1">
    <property type="nucleotide sequence ID" value="NZ_NIDE01000004.1"/>
</dbReference>
<dbReference type="Gene3D" id="3.30.470.10">
    <property type="match status" value="1"/>
</dbReference>
<evidence type="ECO:0000313" key="1">
    <source>
        <dbReference type="EMBL" id="OWK43694.1"/>
    </source>
</evidence>
<dbReference type="GO" id="GO:0008483">
    <property type="term" value="F:transaminase activity"/>
    <property type="evidence" value="ECO:0007669"/>
    <property type="project" value="UniProtKB-KW"/>
</dbReference>
<dbReference type="Gene3D" id="3.20.10.10">
    <property type="entry name" value="D-amino Acid Aminotransferase, subunit A, domain 2"/>
    <property type="match status" value="1"/>
</dbReference>
<sequence>MPGSTSGAIAFHNGRFVPPHELALGFADAGFVSGAAVTDFCRTYRHELFRWPDHLARLRADCAAVRVPLPYSDTELTAAATQVAAHNARSLAPGDDLALVTFATPGPLAYMTGAAENGPPTIGMHTFPLPRERYRRFFTEGATLAVAGHAPTVGDGVPAGVKHRSRIHWWLADRAVADPTSRFHCPGAVPALVSPGGAADTPIGSVLVVAGDAVIRPIPGTALESVSVNVVRELCGPLGLTFRETGYDFARLCRPHDTGEEWPSTADVSEILLAGSGFGVAGVRRAVFGAAVRDYEWPGPVLRGLQAAWSELVGMDVERQWTGERGTSAP</sequence>
<dbReference type="InterPro" id="IPR001544">
    <property type="entry name" value="Aminotrans_IV"/>
</dbReference>
<name>A0A225DVQ7_9BACT</name>
<comment type="caution">
    <text evidence="1">The sequence shown here is derived from an EMBL/GenBank/DDBJ whole genome shotgun (WGS) entry which is preliminary data.</text>
</comment>
<keyword evidence="2" id="KW-1185">Reference proteome</keyword>
<proteinExistence type="predicted"/>
<dbReference type="InterPro" id="IPR036038">
    <property type="entry name" value="Aminotransferase-like"/>
</dbReference>
<accession>A0A225DVQ7</accession>
<keyword evidence="1" id="KW-0032">Aminotransferase</keyword>
<dbReference type="AlphaFoldDB" id="A0A225DVQ7"/>
<dbReference type="InterPro" id="IPR043132">
    <property type="entry name" value="BCAT-like_C"/>
</dbReference>
<evidence type="ECO:0000313" key="2">
    <source>
        <dbReference type="Proteomes" id="UP000214646"/>
    </source>
</evidence>
<keyword evidence="1" id="KW-0808">Transferase</keyword>
<dbReference type="Proteomes" id="UP000214646">
    <property type="component" value="Unassembled WGS sequence"/>
</dbReference>
<gene>
    <name evidence="1" type="ORF">FRUB_03293</name>
</gene>
<dbReference type="SUPFAM" id="SSF56752">
    <property type="entry name" value="D-aminoacid aminotransferase-like PLP-dependent enzymes"/>
    <property type="match status" value="1"/>
</dbReference>
<dbReference type="OrthoDB" id="9805628at2"/>
<organism evidence="1 2">
    <name type="scientific">Fimbriiglobus ruber</name>
    <dbReference type="NCBI Taxonomy" id="1908690"/>
    <lineage>
        <taxon>Bacteria</taxon>
        <taxon>Pseudomonadati</taxon>
        <taxon>Planctomycetota</taxon>
        <taxon>Planctomycetia</taxon>
        <taxon>Gemmatales</taxon>
        <taxon>Gemmataceae</taxon>
        <taxon>Fimbriiglobus</taxon>
    </lineage>
</organism>
<dbReference type="InterPro" id="IPR043131">
    <property type="entry name" value="BCAT-like_N"/>
</dbReference>
<reference evidence="2" key="1">
    <citation type="submission" date="2017-06" db="EMBL/GenBank/DDBJ databases">
        <title>Genome analysis of Fimbriiglobus ruber SP5, the first member of the order Planctomycetales with confirmed chitinolytic capability.</title>
        <authorList>
            <person name="Ravin N.V."/>
            <person name="Rakitin A.L."/>
            <person name="Ivanova A.A."/>
            <person name="Beletsky A.V."/>
            <person name="Kulichevskaya I.S."/>
            <person name="Mardanov A.V."/>
            <person name="Dedysh S.N."/>
        </authorList>
    </citation>
    <scope>NUCLEOTIDE SEQUENCE [LARGE SCALE GENOMIC DNA]</scope>
    <source>
        <strain evidence="2">SP5</strain>
    </source>
</reference>
<dbReference type="EMBL" id="NIDE01000004">
    <property type="protein sequence ID" value="OWK43694.1"/>
    <property type="molecule type" value="Genomic_DNA"/>
</dbReference>
<protein>
    <submittedName>
        <fullName evidence="1">Branched-chain amino acid aminotransferase</fullName>
    </submittedName>
</protein>